<proteinExistence type="predicted"/>
<evidence type="ECO:0000256" key="9">
    <source>
        <dbReference type="ARBA" id="ARBA00023204"/>
    </source>
</evidence>
<keyword evidence="2 14" id="KW-0547">Nucleotide-binding</keyword>
<evidence type="ECO:0000259" key="16">
    <source>
        <dbReference type="PROSITE" id="PS51217"/>
    </source>
</evidence>
<dbReference type="Proteomes" id="UP000438914">
    <property type="component" value="Unassembled WGS sequence"/>
</dbReference>
<dbReference type="GO" id="GO:0005524">
    <property type="term" value="F:ATP binding"/>
    <property type="evidence" value="ECO:0007669"/>
    <property type="project" value="UniProtKB-UniRule"/>
</dbReference>
<dbReference type="PROSITE" id="PS51198">
    <property type="entry name" value="UVRD_HELICASE_ATP_BIND"/>
    <property type="match status" value="1"/>
</dbReference>
<comment type="catalytic activity">
    <reaction evidence="13">
        <text>ATP + H2O = ADP + phosphate + H(+)</text>
        <dbReference type="Rhea" id="RHEA:13065"/>
        <dbReference type="ChEBI" id="CHEBI:15377"/>
        <dbReference type="ChEBI" id="CHEBI:15378"/>
        <dbReference type="ChEBI" id="CHEBI:30616"/>
        <dbReference type="ChEBI" id="CHEBI:43474"/>
        <dbReference type="ChEBI" id="CHEBI:456216"/>
        <dbReference type="EC" id="5.6.2.4"/>
    </reaction>
</comment>
<dbReference type="Gene3D" id="1.10.3170.10">
    <property type="entry name" value="Recbcd, chain B, domain 2"/>
    <property type="match status" value="1"/>
</dbReference>
<keyword evidence="4 14" id="KW-0378">Hydrolase</keyword>
<name>A0A7K0KBA2_9BACT</name>
<dbReference type="GO" id="GO:0005829">
    <property type="term" value="C:cytosol"/>
    <property type="evidence" value="ECO:0007669"/>
    <property type="project" value="TreeGrafter"/>
</dbReference>
<organism evidence="17 18">
    <name type="scientific">Hallella mizrahii</name>
    <dbReference type="NCBI Taxonomy" id="2606637"/>
    <lineage>
        <taxon>Bacteria</taxon>
        <taxon>Pseudomonadati</taxon>
        <taxon>Bacteroidota</taxon>
        <taxon>Bacteroidia</taxon>
        <taxon>Bacteroidales</taxon>
        <taxon>Prevotellaceae</taxon>
        <taxon>Hallella</taxon>
    </lineage>
</organism>
<dbReference type="Pfam" id="PF13361">
    <property type="entry name" value="UvrD_C"/>
    <property type="match status" value="2"/>
</dbReference>
<feature type="domain" description="UvrD-like helicase ATP-binding" evidence="15">
    <location>
        <begin position="1"/>
        <end position="465"/>
    </location>
</feature>
<keyword evidence="3" id="KW-0227">DNA damage</keyword>
<evidence type="ECO:0000256" key="10">
    <source>
        <dbReference type="ARBA" id="ARBA00023235"/>
    </source>
</evidence>
<dbReference type="PANTHER" id="PTHR11070">
    <property type="entry name" value="UVRD / RECB / PCRA DNA HELICASE FAMILY MEMBER"/>
    <property type="match status" value="1"/>
</dbReference>
<keyword evidence="6" id="KW-0269">Exonuclease</keyword>
<protein>
    <recommendedName>
        <fullName evidence="12">DNA 3'-5' helicase</fullName>
        <ecNumber evidence="12">5.6.2.4</ecNumber>
    </recommendedName>
</protein>
<dbReference type="InterPro" id="IPR014017">
    <property type="entry name" value="DNA_helicase_UvrD-like_C"/>
</dbReference>
<dbReference type="Gene3D" id="3.90.320.10">
    <property type="match status" value="1"/>
</dbReference>
<dbReference type="InterPro" id="IPR011604">
    <property type="entry name" value="PDDEXK-like_dom_sf"/>
</dbReference>
<dbReference type="SUPFAM" id="SSF52540">
    <property type="entry name" value="P-loop containing nucleoside triphosphate hydrolases"/>
    <property type="match status" value="1"/>
</dbReference>
<evidence type="ECO:0000256" key="8">
    <source>
        <dbReference type="ARBA" id="ARBA00023125"/>
    </source>
</evidence>
<evidence type="ECO:0000256" key="3">
    <source>
        <dbReference type="ARBA" id="ARBA00022763"/>
    </source>
</evidence>
<dbReference type="InterPro" id="IPR014016">
    <property type="entry name" value="UvrD-like_ATP-bd"/>
</dbReference>
<keyword evidence="7 14" id="KW-0067">ATP-binding</keyword>
<evidence type="ECO:0000256" key="1">
    <source>
        <dbReference type="ARBA" id="ARBA00022722"/>
    </source>
</evidence>
<sequence length="1112" mass="128034">MKDTTRLTVFKASAGSGKTYRLALEYIKLLMADPKNFRYTLAVTFTNKATEEMKTRILSKLFALAHRLSSGDDYVKELHHSMPQLTDNDIQQRATLALDGILNAYHYFRVETIDSFFQRILRNLARELGLKANINVGLNDREVEQQAVDELIGNINNDKDPLLGWMMDFVSERLEEDKNWNVIGQIKDFGTNIYRDFYKERHEQLEAVLSNPLFFKNYTAKLRALAAQADKDMSIQADRFQTLVDQYGFTDSDFTRGTVPNYFNKLREGNYCDVAHATIDKADTEEWTKLIKKTIKDTDKGQTFHQLIAPLITQTEKMRQKAESIKYSVALTLRNLNELRLLGRIAQQVDAINADNNNFPLSSTQQLIKSMIDGSDTPFIYEKIGGSLKYIMIDEFQDTSAVQWDNFKVLIDDCIAHQAGSLIVGDVKQSIYRWRGGDWRLLQGLTHDRHPEIKEVKLDTNYRSQPRIIIFNNMFFKIAAKKTTEAAVAELNEHHAPKDIIQQALDIETAYQDVEQAYPKGKELVGMAQIKLLDDEDYDQETLDQIESTIAELLKAGVATKDIAVLVRKNKHIQAIAEYFMQHQIMVDGKPADVSLVSDEAFRLDASLAVRMIIAALRYLVHPDDKLTTAFLVKTYYRIGANKNDEECKKETNDDQKKTIAYREITDYKNDQDLDTRLFVGKDDIATQLPEALRTQRDELRGLPLMMLIERLYAILGLERLNDESAYVCAFLDKVATLIHSKAVGIDEILEAWDTDLCSKAIHSDDINGIRLITIHKSKGLEYDNVIIPYCDWDIERNNDTLWFTTDGKPEPYNELPLVPVALQSKKLRNSIYSDDYDREHLKNLVDNLNLLYVAFTRARRNLFVFGRKNPKAPYPSKIIQDVEEDMKQECTIEEDNKTTTITYGTFSPTPKESSNKDTDNVFLEEDKPLRVNIKAFTEDYEFKESNECKDFIMPQDDEDAQMRRAYIETGNILHELLANIRDVNDIDRAINNMEFSGVLYEKPMTRENLCAMVHKLIESPVPKTWFRPGLNVMNECNIICYDEEHKTVGPKRPDRVINDGNSVTVIDFKTGSPRAKHVEQVQYYMRLLNEIGYNNVKGYLWYLRTNTVRAV</sequence>
<dbReference type="InterPro" id="IPR000212">
    <property type="entry name" value="DNA_helicase_UvrD/REP"/>
</dbReference>
<keyword evidence="10" id="KW-0413">Isomerase</keyword>
<evidence type="ECO:0000256" key="14">
    <source>
        <dbReference type="PROSITE-ProRule" id="PRU00560"/>
    </source>
</evidence>
<dbReference type="GO" id="GO:0003677">
    <property type="term" value="F:DNA binding"/>
    <property type="evidence" value="ECO:0007669"/>
    <property type="project" value="UniProtKB-KW"/>
</dbReference>
<dbReference type="AlphaFoldDB" id="A0A7K0KBA2"/>
<dbReference type="GO" id="GO:0000725">
    <property type="term" value="P:recombinational repair"/>
    <property type="evidence" value="ECO:0007669"/>
    <property type="project" value="TreeGrafter"/>
</dbReference>
<evidence type="ECO:0000256" key="7">
    <source>
        <dbReference type="ARBA" id="ARBA00022840"/>
    </source>
</evidence>
<keyword evidence="1" id="KW-0540">Nuclease</keyword>
<keyword evidence="18" id="KW-1185">Reference proteome</keyword>
<feature type="domain" description="UvrD-like helicase C-terminal" evidence="16">
    <location>
        <begin position="479"/>
        <end position="780"/>
    </location>
</feature>
<dbReference type="EMBL" id="VUNG01000001">
    <property type="protein sequence ID" value="MST83212.1"/>
    <property type="molecule type" value="Genomic_DNA"/>
</dbReference>
<evidence type="ECO:0000256" key="5">
    <source>
        <dbReference type="ARBA" id="ARBA00022806"/>
    </source>
</evidence>
<dbReference type="GO" id="GO:0004527">
    <property type="term" value="F:exonuclease activity"/>
    <property type="evidence" value="ECO:0007669"/>
    <property type="project" value="UniProtKB-KW"/>
</dbReference>
<dbReference type="EC" id="5.6.2.4" evidence="12"/>
<dbReference type="Gene3D" id="3.40.50.300">
    <property type="entry name" value="P-loop containing nucleotide triphosphate hydrolases"/>
    <property type="match status" value="3"/>
</dbReference>
<comment type="caution">
    <text evidence="17">The sequence shown here is derived from an EMBL/GenBank/DDBJ whole genome shotgun (WGS) entry which is preliminary data.</text>
</comment>
<evidence type="ECO:0000256" key="6">
    <source>
        <dbReference type="ARBA" id="ARBA00022839"/>
    </source>
</evidence>
<gene>
    <name evidence="17" type="ORF">FYJ73_00660</name>
</gene>
<evidence type="ECO:0000256" key="2">
    <source>
        <dbReference type="ARBA" id="ARBA00022741"/>
    </source>
</evidence>
<evidence type="ECO:0000256" key="11">
    <source>
        <dbReference type="ARBA" id="ARBA00034617"/>
    </source>
</evidence>
<dbReference type="GO" id="GO:0043138">
    <property type="term" value="F:3'-5' DNA helicase activity"/>
    <property type="evidence" value="ECO:0007669"/>
    <property type="project" value="UniProtKB-EC"/>
</dbReference>
<accession>A0A7K0KBA2</accession>
<evidence type="ECO:0000256" key="4">
    <source>
        <dbReference type="ARBA" id="ARBA00022801"/>
    </source>
</evidence>
<evidence type="ECO:0000256" key="13">
    <source>
        <dbReference type="ARBA" id="ARBA00048988"/>
    </source>
</evidence>
<evidence type="ECO:0000259" key="15">
    <source>
        <dbReference type="PROSITE" id="PS51198"/>
    </source>
</evidence>
<feature type="binding site" evidence="14">
    <location>
        <begin position="12"/>
        <end position="19"/>
    </location>
    <ligand>
        <name>ATP</name>
        <dbReference type="ChEBI" id="CHEBI:30616"/>
    </ligand>
</feature>
<dbReference type="Pfam" id="PF00580">
    <property type="entry name" value="UvrD-helicase"/>
    <property type="match status" value="1"/>
</dbReference>
<dbReference type="PANTHER" id="PTHR11070:SF67">
    <property type="entry name" value="DNA 3'-5' HELICASE"/>
    <property type="match status" value="1"/>
</dbReference>
<comment type="catalytic activity">
    <reaction evidence="11">
        <text>Couples ATP hydrolysis with the unwinding of duplex DNA by translocating in the 3'-5' direction.</text>
        <dbReference type="EC" id="5.6.2.4"/>
    </reaction>
</comment>
<evidence type="ECO:0000313" key="18">
    <source>
        <dbReference type="Proteomes" id="UP000438914"/>
    </source>
</evidence>
<dbReference type="InterPro" id="IPR027417">
    <property type="entry name" value="P-loop_NTPase"/>
</dbReference>
<keyword evidence="8" id="KW-0238">DNA-binding</keyword>
<keyword evidence="5 14" id="KW-0347">Helicase</keyword>
<reference evidence="17 18" key="1">
    <citation type="submission" date="2019-08" db="EMBL/GenBank/DDBJ databases">
        <title>In-depth cultivation of the pig gut microbiome towards novel bacterial diversity and tailored functional studies.</title>
        <authorList>
            <person name="Wylensek D."/>
            <person name="Hitch T.C.A."/>
            <person name="Clavel T."/>
        </authorList>
    </citation>
    <scope>NUCLEOTIDE SEQUENCE [LARGE SCALE GENOMIC DNA]</scope>
    <source>
        <strain evidence="17 18">LKV-178-WT-2A</strain>
    </source>
</reference>
<evidence type="ECO:0000256" key="12">
    <source>
        <dbReference type="ARBA" id="ARBA00034808"/>
    </source>
</evidence>
<keyword evidence="9" id="KW-0234">DNA repair</keyword>
<evidence type="ECO:0000313" key="17">
    <source>
        <dbReference type="EMBL" id="MST83212.1"/>
    </source>
</evidence>
<dbReference type="PROSITE" id="PS51217">
    <property type="entry name" value="UVRD_HELICASE_CTER"/>
    <property type="match status" value="1"/>
</dbReference>